<feature type="compositionally biased region" description="Polar residues" evidence="1">
    <location>
        <begin position="64"/>
        <end position="73"/>
    </location>
</feature>
<comment type="caution">
    <text evidence="2">The sequence shown here is derived from an EMBL/GenBank/DDBJ whole genome shotgun (WGS) entry which is preliminary data.</text>
</comment>
<feature type="compositionally biased region" description="Basic and acidic residues" evidence="1">
    <location>
        <begin position="164"/>
        <end position="180"/>
    </location>
</feature>
<name>A0ABQ9W4U7_SAGOE</name>
<feature type="compositionally biased region" description="Polar residues" evidence="1">
    <location>
        <begin position="83"/>
        <end position="93"/>
    </location>
</feature>
<evidence type="ECO:0000313" key="2">
    <source>
        <dbReference type="EMBL" id="KAK2116361.1"/>
    </source>
</evidence>
<gene>
    <name evidence="2" type="ORF">P7K49_006987</name>
</gene>
<accession>A0ABQ9W4U7</accession>
<reference evidence="2 3" key="1">
    <citation type="submission" date="2023-05" db="EMBL/GenBank/DDBJ databases">
        <title>B98-5 Cell Line De Novo Hybrid Assembly: An Optical Mapping Approach.</title>
        <authorList>
            <person name="Kananen K."/>
            <person name="Auerbach J.A."/>
            <person name="Kautto E."/>
            <person name="Blachly J.S."/>
        </authorList>
    </citation>
    <scope>NUCLEOTIDE SEQUENCE [LARGE SCALE GENOMIC DNA]</scope>
    <source>
        <strain evidence="2">B95-8</strain>
        <tissue evidence="2">Cell line</tissue>
    </source>
</reference>
<feature type="compositionally biased region" description="Low complexity" evidence="1">
    <location>
        <begin position="94"/>
        <end position="104"/>
    </location>
</feature>
<protein>
    <submittedName>
        <fullName evidence="2">Uncharacterized protein</fullName>
    </submittedName>
</protein>
<evidence type="ECO:0000256" key="1">
    <source>
        <dbReference type="SAM" id="MobiDB-lite"/>
    </source>
</evidence>
<keyword evidence="3" id="KW-1185">Reference proteome</keyword>
<dbReference type="Proteomes" id="UP001266305">
    <property type="component" value="Unassembled WGS sequence"/>
</dbReference>
<sequence>MDSYWCQKGGPSEITHSHLDPGDECLLPWSALQNQLARGTSLGSQCGLLAAGNSTRRACPSPPGRQTKSSRSPTALVARQALRDSTLSQATGQLSLSSPTTLKKSPGEMKSDEVKHLSSEKYRGRKTPKDTATPQLRLRQGLTEGDDAANSCPSSPSSPTFTGRRSEVPRGRAEIGEETHVPSLAHMTSTGACLASG</sequence>
<feature type="region of interest" description="Disordered" evidence="1">
    <location>
        <begin position="54"/>
        <end position="197"/>
    </location>
</feature>
<organism evidence="2 3">
    <name type="scientific">Saguinus oedipus</name>
    <name type="common">Cotton-top tamarin</name>
    <name type="synonym">Oedipomidas oedipus</name>
    <dbReference type="NCBI Taxonomy" id="9490"/>
    <lineage>
        <taxon>Eukaryota</taxon>
        <taxon>Metazoa</taxon>
        <taxon>Chordata</taxon>
        <taxon>Craniata</taxon>
        <taxon>Vertebrata</taxon>
        <taxon>Euteleostomi</taxon>
        <taxon>Mammalia</taxon>
        <taxon>Eutheria</taxon>
        <taxon>Euarchontoglires</taxon>
        <taxon>Primates</taxon>
        <taxon>Haplorrhini</taxon>
        <taxon>Platyrrhini</taxon>
        <taxon>Cebidae</taxon>
        <taxon>Callitrichinae</taxon>
        <taxon>Saguinus</taxon>
    </lineage>
</organism>
<dbReference type="EMBL" id="JASSZA010000003">
    <property type="protein sequence ID" value="KAK2116361.1"/>
    <property type="molecule type" value="Genomic_DNA"/>
</dbReference>
<proteinExistence type="predicted"/>
<feature type="compositionally biased region" description="Basic and acidic residues" evidence="1">
    <location>
        <begin position="105"/>
        <end position="122"/>
    </location>
</feature>
<evidence type="ECO:0000313" key="3">
    <source>
        <dbReference type="Proteomes" id="UP001266305"/>
    </source>
</evidence>